<keyword evidence="3" id="KW-0812">Transmembrane</keyword>
<evidence type="ECO:0000256" key="9">
    <source>
        <dbReference type="ARBA" id="ARBA00023136"/>
    </source>
</evidence>
<evidence type="ECO:0000256" key="8">
    <source>
        <dbReference type="ARBA" id="ARBA00022989"/>
    </source>
</evidence>
<keyword evidence="7" id="KW-0862">Zinc</keyword>
<dbReference type="Pfam" id="PF12906">
    <property type="entry name" value="RINGv"/>
    <property type="match status" value="1"/>
</dbReference>
<protein>
    <recommendedName>
        <fullName evidence="10">RING-CH-type domain-containing protein</fullName>
    </recommendedName>
</protein>
<dbReference type="EMBL" id="OD576587">
    <property type="protein sequence ID" value="CAD7450599.1"/>
    <property type="molecule type" value="Genomic_DNA"/>
</dbReference>
<evidence type="ECO:0000256" key="2">
    <source>
        <dbReference type="ARBA" id="ARBA00022679"/>
    </source>
</evidence>
<keyword evidence="9" id="KW-0472">Membrane</keyword>
<dbReference type="InterPro" id="IPR013083">
    <property type="entry name" value="Znf_RING/FYVE/PHD"/>
</dbReference>
<evidence type="ECO:0000256" key="3">
    <source>
        <dbReference type="ARBA" id="ARBA00022692"/>
    </source>
</evidence>
<evidence type="ECO:0000259" key="10">
    <source>
        <dbReference type="PROSITE" id="PS51292"/>
    </source>
</evidence>
<dbReference type="InterPro" id="IPR011016">
    <property type="entry name" value="Znf_RING-CH"/>
</dbReference>
<keyword evidence="4" id="KW-0479">Metal-binding</keyword>
<evidence type="ECO:0000313" key="11">
    <source>
        <dbReference type="EMBL" id="CAD7450599.1"/>
    </source>
</evidence>
<dbReference type="AlphaFoldDB" id="A0A7R9FBN9"/>
<evidence type="ECO:0000256" key="7">
    <source>
        <dbReference type="ARBA" id="ARBA00022833"/>
    </source>
</evidence>
<gene>
    <name evidence="11" type="ORF">TBIB3V08_LOCUS12869</name>
</gene>
<dbReference type="Gene3D" id="3.30.40.10">
    <property type="entry name" value="Zinc/RING finger domain, C3HC4 (zinc finger)"/>
    <property type="match status" value="1"/>
</dbReference>
<dbReference type="PROSITE" id="PS51292">
    <property type="entry name" value="ZF_RING_CH"/>
    <property type="match status" value="1"/>
</dbReference>
<dbReference type="SUPFAM" id="SSF57850">
    <property type="entry name" value="RING/U-box"/>
    <property type="match status" value="1"/>
</dbReference>
<keyword evidence="6" id="KW-0833">Ubl conjugation pathway</keyword>
<comment type="subcellular location">
    <subcellularLocation>
        <location evidence="1">Membrane</location>
        <topology evidence="1">Multi-pass membrane protein</topology>
    </subcellularLocation>
</comment>
<proteinExistence type="predicted"/>
<organism evidence="11">
    <name type="scientific">Timema bartmani</name>
    <dbReference type="NCBI Taxonomy" id="61472"/>
    <lineage>
        <taxon>Eukaryota</taxon>
        <taxon>Metazoa</taxon>
        <taxon>Ecdysozoa</taxon>
        <taxon>Arthropoda</taxon>
        <taxon>Hexapoda</taxon>
        <taxon>Insecta</taxon>
        <taxon>Pterygota</taxon>
        <taxon>Neoptera</taxon>
        <taxon>Polyneoptera</taxon>
        <taxon>Phasmatodea</taxon>
        <taxon>Timematodea</taxon>
        <taxon>Timematoidea</taxon>
        <taxon>Timematidae</taxon>
        <taxon>Timema</taxon>
    </lineage>
</organism>
<name>A0A7R9FBN9_9NEOP</name>
<dbReference type="GO" id="GO:0004842">
    <property type="term" value="F:ubiquitin-protein transferase activity"/>
    <property type="evidence" value="ECO:0007669"/>
    <property type="project" value="TreeGrafter"/>
</dbReference>
<dbReference type="PANTHER" id="PTHR46065">
    <property type="entry name" value="E3 UBIQUITIN-PROTEIN LIGASE MARCH 2/3 FAMILY MEMBER"/>
    <property type="match status" value="1"/>
</dbReference>
<evidence type="ECO:0000256" key="4">
    <source>
        <dbReference type="ARBA" id="ARBA00022723"/>
    </source>
</evidence>
<dbReference type="PANTHER" id="PTHR46065:SF3">
    <property type="entry name" value="FI20425P1"/>
    <property type="match status" value="1"/>
</dbReference>
<dbReference type="GO" id="GO:0008270">
    <property type="term" value="F:zinc ion binding"/>
    <property type="evidence" value="ECO:0007669"/>
    <property type="project" value="UniProtKB-KW"/>
</dbReference>
<dbReference type="SMART" id="SM00744">
    <property type="entry name" value="RINGv"/>
    <property type="match status" value="1"/>
</dbReference>
<accession>A0A7R9FBN9</accession>
<reference evidence="11" key="1">
    <citation type="submission" date="2020-11" db="EMBL/GenBank/DDBJ databases">
        <authorList>
            <person name="Tran Van P."/>
        </authorList>
    </citation>
    <scope>NUCLEOTIDE SEQUENCE</scope>
</reference>
<sequence length="151" mass="16596">MAQAQLGDDVQNEVKVMQPEGKRSEGVVGRCGYCDPLENKKAEGVRQDSNDSLAGSMCRICHSGGSSSLLGTLKSPCYCRGTVALVHMACLERWLSASGTEFCELCGFRFRVERTPRHTTLHSLKLWLTTDPDSMQVSQDIKVIAGTHHRP</sequence>
<feature type="domain" description="RING-CH-type" evidence="10">
    <location>
        <begin position="50"/>
        <end position="113"/>
    </location>
</feature>
<evidence type="ECO:0000256" key="5">
    <source>
        <dbReference type="ARBA" id="ARBA00022771"/>
    </source>
</evidence>
<evidence type="ECO:0000256" key="6">
    <source>
        <dbReference type="ARBA" id="ARBA00022786"/>
    </source>
</evidence>
<dbReference type="GO" id="GO:0016567">
    <property type="term" value="P:protein ubiquitination"/>
    <property type="evidence" value="ECO:0007669"/>
    <property type="project" value="TreeGrafter"/>
</dbReference>
<dbReference type="GO" id="GO:0016020">
    <property type="term" value="C:membrane"/>
    <property type="evidence" value="ECO:0007669"/>
    <property type="project" value="UniProtKB-SubCell"/>
</dbReference>
<evidence type="ECO:0000256" key="1">
    <source>
        <dbReference type="ARBA" id="ARBA00004141"/>
    </source>
</evidence>
<keyword evidence="5" id="KW-0863">Zinc-finger</keyword>
<keyword evidence="2" id="KW-0808">Transferase</keyword>
<keyword evidence="8" id="KW-1133">Transmembrane helix</keyword>